<keyword evidence="4 6" id="KW-0472">Membrane</keyword>
<feature type="domain" description="Amino acid permease/ SLC12A" evidence="7">
    <location>
        <begin position="98"/>
        <end position="559"/>
    </location>
</feature>
<feature type="compositionally biased region" description="Acidic residues" evidence="5">
    <location>
        <begin position="1069"/>
        <end position="1083"/>
    </location>
</feature>
<proteinExistence type="predicted"/>
<evidence type="ECO:0000256" key="5">
    <source>
        <dbReference type="SAM" id="MobiDB-lite"/>
    </source>
</evidence>
<accession>A0ABP0RTN9</accession>
<feature type="transmembrane region" description="Helical" evidence="6">
    <location>
        <begin position="401"/>
        <end position="420"/>
    </location>
</feature>
<feature type="transmembrane region" description="Helical" evidence="6">
    <location>
        <begin position="512"/>
        <end position="533"/>
    </location>
</feature>
<protein>
    <submittedName>
        <fullName evidence="9">Solute carrier family 12 member 7 (Electroneutral potassium-chloride cotransporter 4) (K-Cl cotransporter 4)</fullName>
    </submittedName>
</protein>
<dbReference type="Proteomes" id="UP001642464">
    <property type="component" value="Unassembled WGS sequence"/>
</dbReference>
<feature type="transmembrane region" description="Helical" evidence="6">
    <location>
        <begin position="539"/>
        <end position="556"/>
    </location>
</feature>
<feature type="region of interest" description="Disordered" evidence="5">
    <location>
        <begin position="779"/>
        <end position="841"/>
    </location>
</feature>
<dbReference type="InterPro" id="IPR004842">
    <property type="entry name" value="SLC12A_fam"/>
</dbReference>
<evidence type="ECO:0000256" key="3">
    <source>
        <dbReference type="ARBA" id="ARBA00022989"/>
    </source>
</evidence>
<evidence type="ECO:0000256" key="6">
    <source>
        <dbReference type="SAM" id="Phobius"/>
    </source>
</evidence>
<feature type="transmembrane region" description="Helical" evidence="6">
    <location>
        <begin position="168"/>
        <end position="195"/>
    </location>
</feature>
<evidence type="ECO:0000259" key="8">
    <source>
        <dbReference type="Pfam" id="PF03522"/>
    </source>
</evidence>
<keyword evidence="3 6" id="KW-1133">Transmembrane helix</keyword>
<sequence length="1174" mass="127741">MGRLSRELFVGAAAGKAFVLGEWEEEALHDALPDDALKGEEEEGGRDAAEEEEQLHLLKPNVVGDYAGALEEGRDALGAEEGEPAKAKLGTLRGVYTPVISSMWGVLIFVRFAVLVGYCGWVISVGFVIMSAFAQVLTTLSLCAVLSNSTNYSGGSFGILKRNLGGEMAGVICLLYYLGMTTLASVELLGSVQAIGFIVQAASSDGGTTATGSLYWDQVAIGGPILLFIALLRAYRVHIVQGFTILILVVVAIAYFFGFLGIFLSLGSWEGGLGDVDGFTGMNAETFLDNAFSNLTRPSYSDEYLEDVVGANPSEVGEAAIASVSSAVGIIFPMFLGIFQGANKAAELKTPNRSIFKGTLLAISTSTVVYSMFILLLATIAERDLLKSDFVIFSKITFPTQYIGLVGTMMVGIGACSSLLEMGPTILQAVAQDGLFSFLPRLGLHERSSQGEPVNAVIVSLTINFFLLFTPSSMFETLAVVVTMFFLQAYGHMHASLLLNEAQKHSGWRPTFRYYHWSTALIGMITTIVLMFYINWAEALITILVALVLLLVAKIVEEPRRKGLGTRALATGRVLRFLLDDDLITHRQVLLGEKGLISDEGEYWEPQILCLVENPRADDKKAEHLKLLHLSAQFSGAGMLTQLVVVASMVRAKAGDVNVEKDRLKTQLNLFGLINSTNLRAFPHVAVTPETCSPGDGFLMMMQSVGIGNMRPNMVLMSWDDSKLLDVLYHGAISRKTVVVLKDSAPVHYKAPSSQASTVNLLSPNRSKALSININTANNNTVNKNTASESNAADNNHNNNTTGRNRDDEVGNSEASVDGSESDSDASVSASRSLSAEQALGDGNSVHHDVEIIPIGATEAIGGVIEVNRSGSGSNSSLFELQSDWRADVREIDNLESGFGVEYMNKWKRRKRTRLLQARTGTIDVWWIVKVGGLPVLLARLLLKHRVWRRCKIRVFATVERHEISDNVTMIAGVEVERLLKHMRVEATVEVIQIDPYTHAILRETEFDDNQNVVHDTFLDSEDAEHRSAFGGASPTFGEFGVGRVQRPTPSTPATPGSMFAHLRRDVADSEVSESSEDSEDNDPAAGAIEDGNAPSATEHAEKPRVEALELYRSLMNKYSKGAELLIINLPPPEEGATVEAYRSELRQLTVGFARVMFVHSPFDDQTIDRRFVD</sequence>
<gene>
    <name evidence="9" type="ORF">SCF082_LOCUS48354</name>
</gene>
<dbReference type="Pfam" id="PF03522">
    <property type="entry name" value="SLC12"/>
    <property type="match status" value="1"/>
</dbReference>
<feature type="compositionally biased region" description="Low complexity" evidence="5">
    <location>
        <begin position="813"/>
        <end position="837"/>
    </location>
</feature>
<comment type="subcellular location">
    <subcellularLocation>
        <location evidence="1">Membrane</location>
        <topology evidence="1">Multi-pass membrane protein</topology>
    </subcellularLocation>
</comment>
<feature type="transmembrane region" description="Helical" evidence="6">
    <location>
        <begin position="215"/>
        <end position="235"/>
    </location>
</feature>
<dbReference type="PANTHER" id="PTHR11827:SF72">
    <property type="entry name" value="GH08340P"/>
    <property type="match status" value="1"/>
</dbReference>
<evidence type="ECO:0000313" key="9">
    <source>
        <dbReference type="EMBL" id="CAK9103520.1"/>
    </source>
</evidence>
<dbReference type="EMBL" id="CAXAMM010042202">
    <property type="protein sequence ID" value="CAK9103520.1"/>
    <property type="molecule type" value="Genomic_DNA"/>
</dbReference>
<feature type="transmembrane region" description="Helical" evidence="6">
    <location>
        <begin position="319"/>
        <end position="339"/>
    </location>
</feature>
<feature type="transmembrane region" description="Helical" evidence="6">
    <location>
        <begin position="242"/>
        <end position="266"/>
    </location>
</feature>
<keyword evidence="2 6" id="KW-0812">Transmembrane</keyword>
<dbReference type="PANTHER" id="PTHR11827">
    <property type="entry name" value="SOLUTE CARRIER FAMILY 12, CATION COTRANSPORTERS"/>
    <property type="match status" value="1"/>
</dbReference>
<feature type="region of interest" description="Disordered" evidence="5">
    <location>
        <begin position="32"/>
        <end position="52"/>
    </location>
</feature>
<dbReference type="InterPro" id="IPR004841">
    <property type="entry name" value="AA-permease/SLC12A_dom"/>
</dbReference>
<evidence type="ECO:0000256" key="4">
    <source>
        <dbReference type="ARBA" id="ARBA00023136"/>
    </source>
</evidence>
<feature type="transmembrane region" description="Helical" evidence="6">
    <location>
        <begin position="360"/>
        <end position="381"/>
    </location>
</feature>
<name>A0ABP0RTN9_9DINO</name>
<evidence type="ECO:0000313" key="10">
    <source>
        <dbReference type="Proteomes" id="UP001642464"/>
    </source>
</evidence>
<dbReference type="Gene3D" id="1.20.1740.10">
    <property type="entry name" value="Amino acid/polyamine transporter I"/>
    <property type="match status" value="1"/>
</dbReference>
<reference evidence="9 10" key="1">
    <citation type="submission" date="2024-02" db="EMBL/GenBank/DDBJ databases">
        <authorList>
            <person name="Chen Y."/>
            <person name="Shah S."/>
            <person name="Dougan E. K."/>
            <person name="Thang M."/>
            <person name="Chan C."/>
        </authorList>
    </citation>
    <scope>NUCLEOTIDE SEQUENCE [LARGE SCALE GENOMIC DNA]</scope>
</reference>
<feature type="region of interest" description="Disordered" evidence="5">
    <location>
        <begin position="1039"/>
        <end position="1102"/>
    </location>
</feature>
<dbReference type="Pfam" id="PF00324">
    <property type="entry name" value="AA_permease"/>
    <property type="match status" value="1"/>
</dbReference>
<evidence type="ECO:0000256" key="1">
    <source>
        <dbReference type="ARBA" id="ARBA00004141"/>
    </source>
</evidence>
<feature type="transmembrane region" description="Helical" evidence="6">
    <location>
        <begin position="121"/>
        <end position="147"/>
    </location>
</feature>
<feature type="compositionally biased region" description="Low complexity" evidence="5">
    <location>
        <begin position="779"/>
        <end position="803"/>
    </location>
</feature>
<feature type="domain" description="SLC12A transporter C-terminal" evidence="8">
    <location>
        <begin position="669"/>
        <end position="987"/>
    </location>
</feature>
<organism evidence="9 10">
    <name type="scientific">Durusdinium trenchii</name>
    <dbReference type="NCBI Taxonomy" id="1381693"/>
    <lineage>
        <taxon>Eukaryota</taxon>
        <taxon>Sar</taxon>
        <taxon>Alveolata</taxon>
        <taxon>Dinophyceae</taxon>
        <taxon>Suessiales</taxon>
        <taxon>Symbiodiniaceae</taxon>
        <taxon>Durusdinium</taxon>
    </lineage>
</organism>
<feature type="compositionally biased region" description="Acidic residues" evidence="5">
    <location>
        <begin position="40"/>
        <end position="52"/>
    </location>
</feature>
<evidence type="ECO:0000256" key="2">
    <source>
        <dbReference type="ARBA" id="ARBA00022692"/>
    </source>
</evidence>
<evidence type="ECO:0000259" key="7">
    <source>
        <dbReference type="Pfam" id="PF00324"/>
    </source>
</evidence>
<dbReference type="InterPro" id="IPR018491">
    <property type="entry name" value="SLC12_C"/>
</dbReference>
<keyword evidence="10" id="KW-1185">Reference proteome</keyword>
<comment type="caution">
    <text evidence="9">The sequence shown here is derived from an EMBL/GenBank/DDBJ whole genome shotgun (WGS) entry which is preliminary data.</text>
</comment>